<dbReference type="PROSITE" id="PS50404">
    <property type="entry name" value="GST_NTER"/>
    <property type="match status" value="1"/>
</dbReference>
<evidence type="ECO:0000259" key="2">
    <source>
        <dbReference type="PROSITE" id="PS50405"/>
    </source>
</evidence>
<evidence type="ECO:0000313" key="3">
    <source>
        <dbReference type="EMBL" id="GAA3916043.1"/>
    </source>
</evidence>
<reference evidence="4" key="1">
    <citation type="journal article" date="2019" name="Int. J. Syst. Evol. Microbiol.">
        <title>The Global Catalogue of Microorganisms (GCM) 10K type strain sequencing project: providing services to taxonomists for standard genome sequencing and annotation.</title>
        <authorList>
            <consortium name="The Broad Institute Genomics Platform"/>
            <consortium name="The Broad Institute Genome Sequencing Center for Infectious Disease"/>
            <person name="Wu L."/>
            <person name="Ma J."/>
        </authorList>
    </citation>
    <scope>NUCLEOTIDE SEQUENCE [LARGE SCALE GENOMIC DNA]</scope>
    <source>
        <strain evidence="4">JCM 17551</strain>
    </source>
</reference>
<dbReference type="SFLD" id="SFLDG00358">
    <property type="entry name" value="Main_(cytGST)"/>
    <property type="match status" value="1"/>
</dbReference>
<name>A0ABP7M7D4_9GAMM</name>
<proteinExistence type="predicted"/>
<dbReference type="Proteomes" id="UP001501565">
    <property type="component" value="Unassembled WGS sequence"/>
</dbReference>
<dbReference type="InterPro" id="IPR004046">
    <property type="entry name" value="GST_C"/>
</dbReference>
<dbReference type="SFLD" id="SFLDG01151">
    <property type="entry name" value="Main.2:_Nu-like"/>
    <property type="match status" value="1"/>
</dbReference>
<accession>A0ABP7M7D4</accession>
<dbReference type="SUPFAM" id="SSF47616">
    <property type="entry name" value="GST C-terminal domain-like"/>
    <property type="match status" value="1"/>
</dbReference>
<dbReference type="PROSITE" id="PS50405">
    <property type="entry name" value="GST_CTER"/>
    <property type="match status" value="1"/>
</dbReference>
<protein>
    <submittedName>
        <fullName evidence="3">Glutathione S-transferase N-terminal domain-containing protein</fullName>
    </submittedName>
</protein>
<dbReference type="EMBL" id="BAABBN010000004">
    <property type="protein sequence ID" value="GAA3916043.1"/>
    <property type="molecule type" value="Genomic_DNA"/>
</dbReference>
<dbReference type="Gene3D" id="3.40.30.10">
    <property type="entry name" value="Glutaredoxin"/>
    <property type="match status" value="1"/>
</dbReference>
<feature type="domain" description="GST N-terminal" evidence="1">
    <location>
        <begin position="1"/>
        <end position="86"/>
    </location>
</feature>
<dbReference type="Gene3D" id="1.20.1050.10">
    <property type="match status" value="1"/>
</dbReference>
<organism evidence="3 4">
    <name type="scientific">Litoribacillus peritrichatus</name>
    <dbReference type="NCBI Taxonomy" id="718191"/>
    <lineage>
        <taxon>Bacteria</taxon>
        <taxon>Pseudomonadati</taxon>
        <taxon>Pseudomonadota</taxon>
        <taxon>Gammaproteobacteria</taxon>
        <taxon>Oceanospirillales</taxon>
        <taxon>Oceanospirillaceae</taxon>
        <taxon>Litoribacillus</taxon>
    </lineage>
</organism>
<evidence type="ECO:0000259" key="1">
    <source>
        <dbReference type="PROSITE" id="PS50404"/>
    </source>
</evidence>
<dbReference type="InterPro" id="IPR036249">
    <property type="entry name" value="Thioredoxin-like_sf"/>
</dbReference>
<dbReference type="Pfam" id="PF00043">
    <property type="entry name" value="GST_C"/>
    <property type="match status" value="1"/>
</dbReference>
<comment type="caution">
    <text evidence="3">The sequence shown here is derived from an EMBL/GenBank/DDBJ whole genome shotgun (WGS) entry which is preliminary data.</text>
</comment>
<dbReference type="SFLD" id="SFLDS00019">
    <property type="entry name" value="Glutathione_Transferase_(cytos"/>
    <property type="match status" value="1"/>
</dbReference>
<dbReference type="InterPro" id="IPR040079">
    <property type="entry name" value="Glutathione_S-Trfase"/>
</dbReference>
<sequence>MIDLYSWNTSNGRKISIMLEELGLPYQYHPIDINAGEQFSESFLAINPNGKIPAIVDRNGPDGQPITLFESGAILLYLAEKAGSELSPNDPGKRHQVMQWLMFQMGGVGPSFGQALHFYKYAQERVDYGIQRYMREVHRLCGVMDDRLKNREYFVDHYSIADISIFPWLARWEWLDLDWKLYPNLSRWFQLVSQREAVKRGLEVLA</sequence>
<gene>
    <name evidence="3" type="ORF">GCM10022277_08410</name>
</gene>
<dbReference type="RefSeq" id="WP_344795805.1">
    <property type="nucleotide sequence ID" value="NZ_BAABBN010000004.1"/>
</dbReference>
<dbReference type="PANTHER" id="PTHR44051">
    <property type="entry name" value="GLUTATHIONE S-TRANSFERASE-RELATED"/>
    <property type="match status" value="1"/>
</dbReference>
<dbReference type="InterPro" id="IPR036282">
    <property type="entry name" value="Glutathione-S-Trfase_C_sf"/>
</dbReference>
<keyword evidence="4" id="KW-1185">Reference proteome</keyword>
<dbReference type="CDD" id="cd03048">
    <property type="entry name" value="GST_N_Ure2p_like"/>
    <property type="match status" value="1"/>
</dbReference>
<feature type="domain" description="GST C-terminal" evidence="2">
    <location>
        <begin position="90"/>
        <end position="206"/>
    </location>
</feature>
<dbReference type="InterPro" id="IPR004045">
    <property type="entry name" value="Glutathione_S-Trfase_N"/>
</dbReference>
<dbReference type="InterPro" id="IPR010987">
    <property type="entry name" value="Glutathione-S-Trfase_C-like"/>
</dbReference>
<dbReference type="SUPFAM" id="SSF52833">
    <property type="entry name" value="Thioredoxin-like"/>
    <property type="match status" value="1"/>
</dbReference>
<dbReference type="Pfam" id="PF13409">
    <property type="entry name" value="GST_N_2"/>
    <property type="match status" value="1"/>
</dbReference>
<dbReference type="PANTHER" id="PTHR44051:SF8">
    <property type="entry name" value="GLUTATHIONE S-TRANSFERASE GSTA"/>
    <property type="match status" value="1"/>
</dbReference>
<evidence type="ECO:0000313" key="4">
    <source>
        <dbReference type="Proteomes" id="UP001501565"/>
    </source>
</evidence>